<organism evidence="1">
    <name type="scientific">Rhizophora mucronata</name>
    <name type="common">Asiatic mangrove</name>
    <dbReference type="NCBI Taxonomy" id="61149"/>
    <lineage>
        <taxon>Eukaryota</taxon>
        <taxon>Viridiplantae</taxon>
        <taxon>Streptophyta</taxon>
        <taxon>Embryophyta</taxon>
        <taxon>Tracheophyta</taxon>
        <taxon>Spermatophyta</taxon>
        <taxon>Magnoliopsida</taxon>
        <taxon>eudicotyledons</taxon>
        <taxon>Gunneridae</taxon>
        <taxon>Pentapetalae</taxon>
        <taxon>rosids</taxon>
        <taxon>fabids</taxon>
        <taxon>Malpighiales</taxon>
        <taxon>Rhizophoraceae</taxon>
        <taxon>Rhizophora</taxon>
    </lineage>
</organism>
<reference evidence="1" key="1">
    <citation type="submission" date="2018-02" db="EMBL/GenBank/DDBJ databases">
        <title>Rhizophora mucronata_Transcriptome.</title>
        <authorList>
            <person name="Meera S.P."/>
            <person name="Sreeshan A."/>
            <person name="Augustine A."/>
        </authorList>
    </citation>
    <scope>NUCLEOTIDE SEQUENCE</scope>
    <source>
        <tissue evidence="1">Leaf</tissue>
    </source>
</reference>
<sequence length="108" mass="12835">MCHPVRDLLSYNGFTSHFFFTAAKDKEECPNFCVNRSHFDFKKRCFSPSRAKKEQDRLRKNRFLGLWVRLTYSCFLVERKAAFRYEKGSFPTITKLRKEKSILLVRGG</sequence>
<evidence type="ECO:0000313" key="1">
    <source>
        <dbReference type="EMBL" id="MBX30811.1"/>
    </source>
</evidence>
<proteinExistence type="predicted"/>
<dbReference type="EMBL" id="GGEC01050327">
    <property type="protein sequence ID" value="MBX30811.1"/>
    <property type="molecule type" value="Transcribed_RNA"/>
</dbReference>
<accession>A0A2P2MKP3</accession>
<dbReference type="AlphaFoldDB" id="A0A2P2MKP3"/>
<name>A0A2P2MKP3_RHIMU</name>
<protein>
    <submittedName>
        <fullName evidence="1">Uncharacterized protein</fullName>
    </submittedName>
</protein>